<name>A0A8H3NJN4_9EURO</name>
<keyword evidence="2" id="KW-1133">Transmembrane helix</keyword>
<proteinExistence type="predicted"/>
<reference evidence="3 4" key="1">
    <citation type="submission" date="2020-01" db="EMBL/GenBank/DDBJ databases">
        <title>Draft genome sequence of Aspergillus udagawae IFM 46972.</title>
        <authorList>
            <person name="Takahashi H."/>
            <person name="Yaguchi T."/>
        </authorList>
    </citation>
    <scope>NUCLEOTIDE SEQUENCE [LARGE SCALE GENOMIC DNA]</scope>
    <source>
        <strain evidence="3 4">IFM 46972</strain>
    </source>
</reference>
<dbReference type="EMBL" id="BLKC01000016">
    <property type="protein sequence ID" value="GFF31121.1"/>
    <property type="molecule type" value="Genomic_DNA"/>
</dbReference>
<accession>A0A8H3NJN4</accession>
<evidence type="ECO:0000256" key="2">
    <source>
        <dbReference type="SAM" id="Phobius"/>
    </source>
</evidence>
<evidence type="ECO:0000313" key="3">
    <source>
        <dbReference type="EMBL" id="GFF31121.1"/>
    </source>
</evidence>
<evidence type="ECO:0000256" key="1">
    <source>
        <dbReference type="SAM" id="MobiDB-lite"/>
    </source>
</evidence>
<feature type="transmembrane region" description="Helical" evidence="2">
    <location>
        <begin position="371"/>
        <end position="391"/>
    </location>
</feature>
<comment type="caution">
    <text evidence="3">The sequence shown here is derived from an EMBL/GenBank/DDBJ whole genome shotgun (WGS) entry which is preliminary data.</text>
</comment>
<organism evidence="3 4">
    <name type="scientific">Aspergillus udagawae</name>
    <dbReference type="NCBI Taxonomy" id="91492"/>
    <lineage>
        <taxon>Eukaryota</taxon>
        <taxon>Fungi</taxon>
        <taxon>Dikarya</taxon>
        <taxon>Ascomycota</taxon>
        <taxon>Pezizomycotina</taxon>
        <taxon>Eurotiomycetes</taxon>
        <taxon>Eurotiomycetidae</taxon>
        <taxon>Eurotiales</taxon>
        <taxon>Aspergillaceae</taxon>
        <taxon>Aspergillus</taxon>
        <taxon>Aspergillus subgen. Fumigati</taxon>
    </lineage>
</organism>
<protein>
    <submittedName>
        <fullName evidence="3">Uncharacterized protein</fullName>
    </submittedName>
</protein>
<dbReference type="Proteomes" id="UP000465221">
    <property type="component" value="Unassembled WGS sequence"/>
</dbReference>
<evidence type="ECO:0000313" key="4">
    <source>
        <dbReference type="Proteomes" id="UP000465221"/>
    </source>
</evidence>
<feature type="transmembrane region" description="Helical" evidence="2">
    <location>
        <begin position="6"/>
        <end position="32"/>
    </location>
</feature>
<keyword evidence="2" id="KW-0812">Transmembrane</keyword>
<feature type="region of interest" description="Disordered" evidence="1">
    <location>
        <begin position="230"/>
        <end position="266"/>
    </location>
</feature>
<gene>
    <name evidence="3" type="ORF">IFM46972_03132</name>
</gene>
<keyword evidence="2" id="KW-0472">Membrane</keyword>
<feature type="compositionally biased region" description="Polar residues" evidence="1">
    <location>
        <begin position="237"/>
        <end position="265"/>
    </location>
</feature>
<feature type="transmembrane region" description="Helical" evidence="2">
    <location>
        <begin position="403"/>
        <end position="430"/>
    </location>
</feature>
<sequence>MVILFIFFGGILNAIAPLGGAVYVYGSIFYGISALRGLKPGNEAVPNEPVPEALPLRSLLRLGSVGVTLGDRPSLPRSRPSAGVVIRDQGSQHGNEGLDRTEQTGTEAPSEIHNEIAPRPFGRPKLTRNSVDEHPRTKIPTQRLSLDGSSLMSWTQENPSCNMHVLPRGCSVGNPPAPSSRKETRQGFPMEGTISSCLSKPVINSNELTQQTVAEGLVNGQAVSEPSPIFGAGPSWHRNTAESAEDSISSDTAGEISPRNSTEHNLTAMRDIAFQDGKHNNESMGHSASPSFLDTFLLKSGFRGQSQLKMLFAEAQNGLAAVMVILIQPMLLFSCWFWISMSGASSDTFTQTPGGTTYFFFTKITSRLRHVSVFMAFCSISLAVTPYLSFLSYHLASRKYNRLALVLAIFTVPLWITLVIETISILFSWVCDAVCDIGCEHNLLGPDGTLVSPYWPSDLGILLAEVSI</sequence>
<dbReference type="AlphaFoldDB" id="A0A8H3NJN4"/>
<feature type="transmembrane region" description="Helical" evidence="2">
    <location>
        <begin position="318"/>
        <end position="339"/>
    </location>
</feature>
<feature type="region of interest" description="Disordered" evidence="1">
    <location>
        <begin position="71"/>
        <end position="132"/>
    </location>
</feature>